<dbReference type="RefSeq" id="XP_067178680.1">
    <property type="nucleotide sequence ID" value="XM_067323575.1"/>
</dbReference>
<dbReference type="OrthoDB" id="266787at2759"/>
<sequence>MQLWGVELWCCHCNRYLVIDIVIFAVIVTVCVPLFIAFSAARVYTGILLGAAVIFLCRLWRLLPSHKRWVEQQACKMAAKLVSERRAVLPPNQLQWLLPGSSLPGRSGAMAVPLYYSCAPTSFSAYDYYGAAPVSGYDAPSPPSFTHGRHLPYGGFAEPPRPLGMHSPFSSPHAPSLAGPLGCSPSRLLLPSSAPLQQEVGDYATLGNNEFAALSYRVSMSSRASSGQRGFMASVAGGGDAEVDWTQSLPLTLEDPSCVSLEGGSRAPSAFCSRKGSLSLRGGHSPPLVLLSQGGSGNRSHHQRSHSSSSPDPFAQGRPSVSPTRSPFPVPPVSYEE</sequence>
<reference evidence="4" key="1">
    <citation type="journal article" date="2021" name="Microbiol. Resour. Announc.">
        <title>LGAAP: Leishmaniinae Genome Assembly and Annotation Pipeline.</title>
        <authorList>
            <person name="Almutairi H."/>
            <person name="Urbaniak M.D."/>
            <person name="Bates M.D."/>
            <person name="Jariyapan N."/>
            <person name="Kwakye-Nuako G."/>
            <person name="Thomaz-Soccol V."/>
            <person name="Al-Salem W.S."/>
            <person name="Dillon R.J."/>
            <person name="Bates P.A."/>
            <person name="Gatherer D."/>
        </authorList>
    </citation>
    <scope>NUCLEOTIDE SEQUENCE [LARGE SCALE GENOMIC DNA]</scope>
</reference>
<evidence type="ECO:0000313" key="3">
    <source>
        <dbReference type="EMBL" id="KAG5478739.1"/>
    </source>
</evidence>
<proteinExistence type="predicted"/>
<protein>
    <submittedName>
        <fullName evidence="3">Uncharacterized protein</fullName>
    </submittedName>
</protein>
<reference evidence="4" key="2">
    <citation type="journal article" date="2021" name="Sci. Data">
        <title>Chromosome-scale genome sequencing, assembly and annotation of six genomes from subfamily Leishmaniinae.</title>
        <authorList>
            <person name="Almutairi H."/>
            <person name="Urbaniak M.D."/>
            <person name="Bates M.D."/>
            <person name="Jariyapan N."/>
            <person name="Kwakye-Nuako G."/>
            <person name="Thomaz Soccol V."/>
            <person name="Al-Salem W.S."/>
            <person name="Dillon R.J."/>
            <person name="Bates P.A."/>
            <person name="Gatherer D."/>
        </authorList>
    </citation>
    <scope>NUCLEOTIDE SEQUENCE [LARGE SCALE GENOMIC DNA]</scope>
</reference>
<dbReference type="KEGG" id="lmat:92516087"/>
<feature type="transmembrane region" description="Helical" evidence="2">
    <location>
        <begin position="43"/>
        <end position="63"/>
    </location>
</feature>
<accession>A0A836GRG6</accession>
<keyword evidence="2" id="KW-1133">Transmembrane helix</keyword>
<evidence type="ECO:0000256" key="1">
    <source>
        <dbReference type="SAM" id="MobiDB-lite"/>
    </source>
</evidence>
<comment type="caution">
    <text evidence="3">The sequence shown here is derived from an EMBL/GenBank/DDBJ whole genome shotgun (WGS) entry which is preliminary data.</text>
</comment>
<organism evidence="3 4">
    <name type="scientific">Leishmania martiniquensis</name>
    <dbReference type="NCBI Taxonomy" id="1580590"/>
    <lineage>
        <taxon>Eukaryota</taxon>
        <taxon>Discoba</taxon>
        <taxon>Euglenozoa</taxon>
        <taxon>Kinetoplastea</taxon>
        <taxon>Metakinetoplastina</taxon>
        <taxon>Trypanosomatida</taxon>
        <taxon>Trypanosomatidae</taxon>
        <taxon>Leishmaniinae</taxon>
        <taxon>Leishmania</taxon>
    </lineage>
</organism>
<feature type="region of interest" description="Disordered" evidence="1">
    <location>
        <begin position="283"/>
        <end position="337"/>
    </location>
</feature>
<dbReference type="AlphaFoldDB" id="A0A836GRG6"/>
<dbReference type="GeneID" id="92516087"/>
<evidence type="ECO:0000313" key="4">
    <source>
        <dbReference type="Proteomes" id="UP000673552"/>
    </source>
</evidence>
<keyword evidence="2" id="KW-0812">Transmembrane</keyword>
<gene>
    <name evidence="3" type="ORF">LSCM1_06143</name>
</gene>
<evidence type="ECO:0000256" key="2">
    <source>
        <dbReference type="SAM" id="Phobius"/>
    </source>
</evidence>
<feature type="transmembrane region" description="Helical" evidence="2">
    <location>
        <begin position="16"/>
        <end position="37"/>
    </location>
</feature>
<keyword evidence="2" id="KW-0472">Membrane</keyword>
<feature type="compositionally biased region" description="Pro residues" evidence="1">
    <location>
        <begin position="326"/>
        <end position="337"/>
    </location>
</feature>
<dbReference type="EMBL" id="JAFEUZ010000023">
    <property type="protein sequence ID" value="KAG5478739.1"/>
    <property type="molecule type" value="Genomic_DNA"/>
</dbReference>
<keyword evidence="4" id="KW-1185">Reference proteome</keyword>
<dbReference type="Proteomes" id="UP000673552">
    <property type="component" value="Unassembled WGS sequence"/>
</dbReference>
<name>A0A836GRG6_9TRYP</name>